<organism evidence="1 2">
    <name type="scientific">Myriangium duriaei CBS 260.36</name>
    <dbReference type="NCBI Taxonomy" id="1168546"/>
    <lineage>
        <taxon>Eukaryota</taxon>
        <taxon>Fungi</taxon>
        <taxon>Dikarya</taxon>
        <taxon>Ascomycota</taxon>
        <taxon>Pezizomycotina</taxon>
        <taxon>Dothideomycetes</taxon>
        <taxon>Dothideomycetidae</taxon>
        <taxon>Myriangiales</taxon>
        <taxon>Myriangiaceae</taxon>
        <taxon>Myriangium</taxon>
    </lineage>
</organism>
<comment type="caution">
    <text evidence="1">The sequence shown here is derived from an EMBL/GenBank/DDBJ whole genome shotgun (WGS) entry which is preliminary data.</text>
</comment>
<proteinExistence type="predicted"/>
<name>A0A9P4J0M5_9PEZI</name>
<accession>A0A9P4J0M5</accession>
<dbReference type="EMBL" id="ML996088">
    <property type="protein sequence ID" value="KAF2151120.1"/>
    <property type="molecule type" value="Genomic_DNA"/>
</dbReference>
<evidence type="ECO:0000313" key="1">
    <source>
        <dbReference type="EMBL" id="KAF2151120.1"/>
    </source>
</evidence>
<reference evidence="1" key="1">
    <citation type="journal article" date="2020" name="Stud. Mycol.">
        <title>101 Dothideomycetes genomes: a test case for predicting lifestyles and emergence of pathogens.</title>
        <authorList>
            <person name="Haridas S."/>
            <person name="Albert R."/>
            <person name="Binder M."/>
            <person name="Bloem J."/>
            <person name="Labutti K."/>
            <person name="Salamov A."/>
            <person name="Andreopoulos B."/>
            <person name="Baker S."/>
            <person name="Barry K."/>
            <person name="Bills G."/>
            <person name="Bluhm B."/>
            <person name="Cannon C."/>
            <person name="Castanera R."/>
            <person name="Culley D."/>
            <person name="Daum C."/>
            <person name="Ezra D."/>
            <person name="Gonzalez J."/>
            <person name="Henrissat B."/>
            <person name="Kuo A."/>
            <person name="Liang C."/>
            <person name="Lipzen A."/>
            <person name="Lutzoni F."/>
            <person name="Magnuson J."/>
            <person name="Mondo S."/>
            <person name="Nolan M."/>
            <person name="Ohm R."/>
            <person name="Pangilinan J."/>
            <person name="Park H.-J."/>
            <person name="Ramirez L."/>
            <person name="Alfaro M."/>
            <person name="Sun H."/>
            <person name="Tritt A."/>
            <person name="Yoshinaga Y."/>
            <person name="Zwiers L.-H."/>
            <person name="Turgeon B."/>
            <person name="Goodwin S."/>
            <person name="Spatafora J."/>
            <person name="Crous P."/>
            <person name="Grigoriev I."/>
        </authorList>
    </citation>
    <scope>NUCLEOTIDE SEQUENCE</scope>
    <source>
        <strain evidence="1">CBS 260.36</strain>
    </source>
</reference>
<dbReference type="AlphaFoldDB" id="A0A9P4J0M5"/>
<evidence type="ECO:0000313" key="2">
    <source>
        <dbReference type="Proteomes" id="UP000799439"/>
    </source>
</evidence>
<gene>
    <name evidence="1" type="ORF">K461DRAFT_167103</name>
</gene>
<protein>
    <submittedName>
        <fullName evidence="1">Uncharacterized protein</fullName>
    </submittedName>
</protein>
<dbReference type="Proteomes" id="UP000799439">
    <property type="component" value="Unassembled WGS sequence"/>
</dbReference>
<dbReference type="OrthoDB" id="2129069at2759"/>
<keyword evidence="2" id="KW-1185">Reference proteome</keyword>
<sequence>MFCTTLRQRPALSAVVQPLLSHPTIRIKESRLTTHDIVIPLTSDNKRKLFVLLFCADDLGHSKVTATKQHLTHFTSFTTPQDLAVIFLLTPNDAQSGSEAYARLQALMLDPDIPAVSILLSASPVAIPQVLQTYVAALNAPLLSTSKQATPEEVLLTAGQVSKYDVDVSRELFCSLGEMIRGCAVYPARDRKHGRLHGYGNWGQTGAGSGSGDGCARLVGHQDSVLARKIEDFKDIVGEHGLEKLLRLWGA</sequence>